<evidence type="ECO:0000313" key="3">
    <source>
        <dbReference type="EMBL" id="SPD05119.1"/>
    </source>
</evidence>
<proteinExistence type="predicted"/>
<feature type="region of interest" description="Disordered" evidence="2">
    <location>
        <begin position="316"/>
        <end position="335"/>
    </location>
</feature>
<feature type="region of interest" description="Disordered" evidence="2">
    <location>
        <begin position="106"/>
        <end position="125"/>
    </location>
</feature>
<dbReference type="AlphaFoldDB" id="A0A2N9H0E8"/>
<reference evidence="3" key="1">
    <citation type="submission" date="2018-02" db="EMBL/GenBank/DDBJ databases">
        <authorList>
            <person name="Cohen D.B."/>
            <person name="Kent A.D."/>
        </authorList>
    </citation>
    <scope>NUCLEOTIDE SEQUENCE</scope>
</reference>
<name>A0A2N9H0E8_FAGSY</name>
<feature type="coiled-coil region" evidence="1">
    <location>
        <begin position="423"/>
        <end position="471"/>
    </location>
</feature>
<protein>
    <submittedName>
        <fullName evidence="3">Uncharacterized protein</fullName>
    </submittedName>
</protein>
<sequence length="570" mass="64375">MPPTSYCHYGVTICGFILASLSHSFKLFFVGVSRFTESNLGPPPLEGYISPDSVLLRLVAELYSVAYPALSTWEAVRSRMVANEAEWSLPLSKELSEGLASESAGRAAREVSSEATPSTSGSRQLPRVNRSWRALSYFSKINQDDIDRIRRRYQIPDDVVLRIPNSDERACCPKYKGDVAFYETLGLSRGCLRLIGSGRTDISSSVVITERGFHKRILGTLSESVVLDRPLLNSVWKERISRILEIEDRRYTIFIEPDLLASFFFRPVPNLVVKALLKANKKRVDTMKLNKSRLRQLAQSGEVAADPVVLKRKRFDEGSSKRAKEAPTRPPVQEPIPLVREVPPVVMVDVDPSPPTDPSVATVNQSLHMAMDRAKRAFTSRDMDNYAAAHTEDVHYLLVHSLMRGLNEAMAMSQRCIAVEEDLATLQAKCMANEAEMKNAKRAVFELMRERKDALVEVEKLKKELKARDDDVKVAVDAKDKAVADLKHLVGQIEGAKEAAVSEFRASEAFEDINTRYFLSGFEAFRKQAVNTFLAWTFQLFSRMTMMIQWWTLLKTELVMTMCHRNRNLC</sequence>
<keyword evidence="1" id="KW-0175">Coiled coil</keyword>
<gene>
    <name evidence="3" type="ORF">FSB_LOCUS33001</name>
</gene>
<feature type="compositionally biased region" description="Basic and acidic residues" evidence="2">
    <location>
        <begin position="316"/>
        <end position="327"/>
    </location>
</feature>
<accession>A0A2N9H0E8</accession>
<evidence type="ECO:0000256" key="2">
    <source>
        <dbReference type="SAM" id="MobiDB-lite"/>
    </source>
</evidence>
<dbReference type="EMBL" id="OIVN01002620">
    <property type="protein sequence ID" value="SPD05119.1"/>
    <property type="molecule type" value="Genomic_DNA"/>
</dbReference>
<organism evidence="3">
    <name type="scientific">Fagus sylvatica</name>
    <name type="common">Beechnut</name>
    <dbReference type="NCBI Taxonomy" id="28930"/>
    <lineage>
        <taxon>Eukaryota</taxon>
        <taxon>Viridiplantae</taxon>
        <taxon>Streptophyta</taxon>
        <taxon>Embryophyta</taxon>
        <taxon>Tracheophyta</taxon>
        <taxon>Spermatophyta</taxon>
        <taxon>Magnoliopsida</taxon>
        <taxon>eudicotyledons</taxon>
        <taxon>Gunneridae</taxon>
        <taxon>Pentapetalae</taxon>
        <taxon>rosids</taxon>
        <taxon>fabids</taxon>
        <taxon>Fagales</taxon>
        <taxon>Fagaceae</taxon>
        <taxon>Fagus</taxon>
    </lineage>
</organism>
<feature type="compositionally biased region" description="Polar residues" evidence="2">
    <location>
        <begin position="113"/>
        <end position="123"/>
    </location>
</feature>
<evidence type="ECO:0000256" key="1">
    <source>
        <dbReference type="SAM" id="Coils"/>
    </source>
</evidence>